<dbReference type="EMBL" id="LNIX01000001">
    <property type="protein sequence ID" value="OXA62400.1"/>
    <property type="molecule type" value="Genomic_DNA"/>
</dbReference>
<sequence length="178" mass="20279">MDNHNAANDLIKLNGYWINERFRDRHGSYMRVLSSLIIPTDLAAENDVIGGTLALQDIRRRDFLTLTGYQCPPDDVIFRRHCSYNSGKATQHGSRFARLLNSKHSNSNYHFFYLNKCFLIYGAIEITVQPRPFHRTAVLVLRQRLRTLEGLSSACQSAAPSTTSSFLLQVKAPKSSRF</sequence>
<name>A0A226EYW7_FOLCA</name>
<evidence type="ECO:0000313" key="1">
    <source>
        <dbReference type="EMBL" id="OXA62400.1"/>
    </source>
</evidence>
<protein>
    <submittedName>
        <fullName evidence="1">Uncharacterized protein</fullName>
    </submittedName>
</protein>
<organism evidence="1 2">
    <name type="scientific">Folsomia candida</name>
    <name type="common">Springtail</name>
    <dbReference type="NCBI Taxonomy" id="158441"/>
    <lineage>
        <taxon>Eukaryota</taxon>
        <taxon>Metazoa</taxon>
        <taxon>Ecdysozoa</taxon>
        <taxon>Arthropoda</taxon>
        <taxon>Hexapoda</taxon>
        <taxon>Collembola</taxon>
        <taxon>Entomobryomorpha</taxon>
        <taxon>Isotomoidea</taxon>
        <taxon>Isotomidae</taxon>
        <taxon>Proisotominae</taxon>
        <taxon>Folsomia</taxon>
    </lineage>
</organism>
<comment type="caution">
    <text evidence="1">The sequence shown here is derived from an EMBL/GenBank/DDBJ whole genome shotgun (WGS) entry which is preliminary data.</text>
</comment>
<evidence type="ECO:0000313" key="2">
    <source>
        <dbReference type="Proteomes" id="UP000198287"/>
    </source>
</evidence>
<dbReference type="Proteomes" id="UP000198287">
    <property type="component" value="Unassembled WGS sequence"/>
</dbReference>
<proteinExistence type="predicted"/>
<dbReference type="AlphaFoldDB" id="A0A226EYW7"/>
<gene>
    <name evidence="1" type="ORF">Fcan01_02623</name>
</gene>
<reference evidence="1 2" key="1">
    <citation type="submission" date="2015-12" db="EMBL/GenBank/DDBJ databases">
        <title>The genome of Folsomia candida.</title>
        <authorList>
            <person name="Faddeeva A."/>
            <person name="Derks M.F."/>
            <person name="Anvar Y."/>
            <person name="Smit S."/>
            <person name="Van Straalen N."/>
            <person name="Roelofs D."/>
        </authorList>
    </citation>
    <scope>NUCLEOTIDE SEQUENCE [LARGE SCALE GENOMIC DNA]</scope>
    <source>
        <strain evidence="1 2">VU population</strain>
        <tissue evidence="1">Whole body</tissue>
    </source>
</reference>
<keyword evidence="2" id="KW-1185">Reference proteome</keyword>
<accession>A0A226EYW7</accession>